<name>A0AAN9UAK2_9PEZI</name>
<feature type="compositionally biased region" description="Acidic residues" evidence="5">
    <location>
        <begin position="344"/>
        <end position="379"/>
    </location>
</feature>
<dbReference type="InterPro" id="IPR013083">
    <property type="entry name" value="Znf_RING/FYVE/PHD"/>
</dbReference>
<evidence type="ECO:0000313" key="7">
    <source>
        <dbReference type="EMBL" id="KAK7744699.1"/>
    </source>
</evidence>
<comment type="caution">
    <text evidence="7">The sequence shown here is derived from an EMBL/GenBank/DDBJ whole genome shotgun (WGS) entry which is preliminary data.</text>
</comment>
<accession>A0AAN9UAK2</accession>
<protein>
    <recommendedName>
        <fullName evidence="6">IBR domain-containing protein</fullName>
    </recommendedName>
</protein>
<dbReference type="GO" id="GO:0008270">
    <property type="term" value="F:zinc ion binding"/>
    <property type="evidence" value="ECO:0007669"/>
    <property type="project" value="UniProtKB-KW"/>
</dbReference>
<feature type="region of interest" description="Disordered" evidence="5">
    <location>
        <begin position="330"/>
        <end position="527"/>
    </location>
</feature>
<proteinExistence type="predicted"/>
<evidence type="ECO:0000256" key="3">
    <source>
        <dbReference type="ARBA" id="ARBA00022786"/>
    </source>
</evidence>
<feature type="compositionally biased region" description="Basic and acidic residues" evidence="5">
    <location>
        <begin position="380"/>
        <end position="392"/>
    </location>
</feature>
<dbReference type="AlphaFoldDB" id="A0AAN9UAK2"/>
<evidence type="ECO:0000256" key="5">
    <source>
        <dbReference type="SAM" id="MobiDB-lite"/>
    </source>
</evidence>
<dbReference type="InterPro" id="IPR002867">
    <property type="entry name" value="IBR_dom"/>
</dbReference>
<feature type="compositionally biased region" description="Acidic residues" evidence="5">
    <location>
        <begin position="40"/>
        <end position="54"/>
    </location>
</feature>
<dbReference type="Gene3D" id="1.20.120.1750">
    <property type="match status" value="1"/>
</dbReference>
<evidence type="ECO:0000256" key="1">
    <source>
        <dbReference type="ARBA" id="ARBA00022723"/>
    </source>
</evidence>
<dbReference type="EMBL" id="JAKJXP020000118">
    <property type="protein sequence ID" value="KAK7744699.1"/>
    <property type="molecule type" value="Genomic_DNA"/>
</dbReference>
<dbReference type="CDD" id="cd20335">
    <property type="entry name" value="BRcat_RBR"/>
    <property type="match status" value="1"/>
</dbReference>
<keyword evidence="4" id="KW-0862">Zinc</keyword>
<organism evidence="7 8">
    <name type="scientific">Diatrype stigma</name>
    <dbReference type="NCBI Taxonomy" id="117547"/>
    <lineage>
        <taxon>Eukaryota</taxon>
        <taxon>Fungi</taxon>
        <taxon>Dikarya</taxon>
        <taxon>Ascomycota</taxon>
        <taxon>Pezizomycotina</taxon>
        <taxon>Sordariomycetes</taxon>
        <taxon>Xylariomycetidae</taxon>
        <taxon>Xylariales</taxon>
        <taxon>Diatrypaceae</taxon>
        <taxon>Diatrype</taxon>
    </lineage>
</organism>
<evidence type="ECO:0000256" key="2">
    <source>
        <dbReference type="ARBA" id="ARBA00022771"/>
    </source>
</evidence>
<feature type="domain" description="IBR" evidence="6">
    <location>
        <begin position="189"/>
        <end position="254"/>
    </location>
</feature>
<dbReference type="Proteomes" id="UP001320420">
    <property type="component" value="Unassembled WGS sequence"/>
</dbReference>
<keyword evidence="3" id="KW-0833">Ubl conjugation pathway</keyword>
<feature type="compositionally biased region" description="Polar residues" evidence="5">
    <location>
        <begin position="56"/>
        <end position="66"/>
    </location>
</feature>
<gene>
    <name evidence="7" type="ORF">SLS62_010118</name>
</gene>
<dbReference type="SMART" id="SM00647">
    <property type="entry name" value="IBR"/>
    <property type="match status" value="1"/>
</dbReference>
<feature type="region of interest" description="Disordered" evidence="5">
    <location>
        <begin position="25"/>
        <end position="68"/>
    </location>
</feature>
<feature type="compositionally biased region" description="Basic and acidic residues" evidence="5">
    <location>
        <begin position="330"/>
        <end position="339"/>
    </location>
</feature>
<keyword evidence="1" id="KW-0479">Metal-binding</keyword>
<evidence type="ECO:0000259" key="6">
    <source>
        <dbReference type="SMART" id="SM00647"/>
    </source>
</evidence>
<keyword evidence="8" id="KW-1185">Reference proteome</keyword>
<dbReference type="Pfam" id="PF01485">
    <property type="entry name" value="IBR"/>
    <property type="match status" value="1"/>
</dbReference>
<feature type="compositionally biased region" description="Basic and acidic residues" evidence="5">
    <location>
        <begin position="403"/>
        <end position="511"/>
    </location>
</feature>
<evidence type="ECO:0000256" key="4">
    <source>
        <dbReference type="ARBA" id="ARBA00022833"/>
    </source>
</evidence>
<dbReference type="SUPFAM" id="SSF57850">
    <property type="entry name" value="RING/U-box"/>
    <property type="match status" value="2"/>
</dbReference>
<keyword evidence="2" id="KW-0863">Zinc-finger</keyword>
<reference evidence="7 8" key="1">
    <citation type="submission" date="2024-02" db="EMBL/GenBank/DDBJ databases">
        <title>De novo assembly and annotation of 12 fungi associated with fruit tree decline syndrome in Ontario, Canada.</title>
        <authorList>
            <person name="Sulman M."/>
            <person name="Ellouze W."/>
            <person name="Ilyukhin E."/>
        </authorList>
    </citation>
    <scope>NUCLEOTIDE SEQUENCE [LARGE SCALE GENOMIC DNA]</scope>
    <source>
        <strain evidence="7 8">M11/M66-122</strain>
    </source>
</reference>
<sequence length="527" mass="61137">MTIPAIWDASAPTFQYQAPDPSIFFNIGTRSPSDASDPSLGEDSDGETCSEDEMGGSNSKATSTSHFPRYAATNPDIFRISDEMPMSEKQNDGPDEGEDIAVTGKRIPAKPEMMKECVVCVDRKSLDEFPVRSVSGACEHPPQTCLACVEMSIKTNFENKTWNDIRCPECSARMDYEDVERYADRDTFARYQTMAFRGAVNQAPDFVWCPSGTGGCQSGQIHEAGDAQPIVRCAQCGFRFCFRHQVAWHEELTCEEYDALQRDPEHFRGRVELLNEAVAAEQEARRRQEEEDRRLAQSLVEAEEQEARRRRQAEEDRRLARSLVEAEARRRQEEEDRRLALSLAEEEEDDDDDDDDDEEDEDEEEEEDEEAEEEDEEEEEARRRQEEEDRRLAQSLVEAEGQEEARRQEKRERAERQRRDAAERQRRDAAEQKRRDAAEQKRRDAAERQRREDESQKRLDRAEKMRKEAAERQRREDESPKRSDRAEKMRKEAVRKKAEEDLSRSTVERTTKPCPGCKSPIEKNRGW</sequence>
<feature type="region of interest" description="Disordered" evidence="5">
    <location>
        <begin position="298"/>
        <end position="317"/>
    </location>
</feature>
<dbReference type="Gene3D" id="3.30.40.10">
    <property type="entry name" value="Zinc/RING finger domain, C3HC4 (zinc finger)"/>
    <property type="match status" value="1"/>
</dbReference>
<evidence type="ECO:0000313" key="8">
    <source>
        <dbReference type="Proteomes" id="UP001320420"/>
    </source>
</evidence>